<dbReference type="InterPro" id="IPR029058">
    <property type="entry name" value="AB_hydrolase_fold"/>
</dbReference>
<dbReference type="SUPFAM" id="SSF53474">
    <property type="entry name" value="alpha/beta-Hydrolases"/>
    <property type="match status" value="1"/>
</dbReference>
<dbReference type="EMBL" id="JBHSSA010000047">
    <property type="protein sequence ID" value="MFC6254111.1"/>
    <property type="molecule type" value="Genomic_DNA"/>
</dbReference>
<dbReference type="Gene3D" id="3.40.50.1820">
    <property type="entry name" value="alpha/beta hydrolase"/>
    <property type="match status" value="1"/>
</dbReference>
<keyword evidence="4" id="KW-1185">Reference proteome</keyword>
<sequence length="241" mass="27850">MATIICPNCGKSIPKGSATCPNCGYQLTQIKVPHSSQKSIKKQIQVRGSNWFAHFKQAGYFLLKGKWLTAFLSLFLICLVGYLFQQYQLYQREFRIQQQLTQATNSLKHQSQIMAKQQPPIQEHLRKIPQDPKQPILVLHGFGGSYNSERYLVASLEQTHLAKQQLMVDVDRHSHIHLIGKYRPTVTHKVIIPIVIENNRAGEFYYSAMLAKIMPKLNHRYHIKKYDAIGHSAFQWYLEST</sequence>
<keyword evidence="1" id="KW-0812">Transmembrane</keyword>
<proteinExistence type="predicted"/>
<dbReference type="Pfam" id="PF06028">
    <property type="entry name" value="DUF915"/>
    <property type="match status" value="1"/>
</dbReference>
<organism evidence="3 4">
    <name type="scientific">Secundilactobacillus hailunensis</name>
    <dbReference type="NCBI Taxonomy" id="2559923"/>
    <lineage>
        <taxon>Bacteria</taxon>
        <taxon>Bacillati</taxon>
        <taxon>Bacillota</taxon>
        <taxon>Bacilli</taxon>
        <taxon>Lactobacillales</taxon>
        <taxon>Lactobacillaceae</taxon>
        <taxon>Secundilactobacillus</taxon>
    </lineage>
</organism>
<feature type="domain" description="Zinc-ribbon" evidence="2">
    <location>
        <begin position="6"/>
        <end position="27"/>
    </location>
</feature>
<gene>
    <name evidence="3" type="ORF">ACFP1H_05875</name>
</gene>
<dbReference type="Pfam" id="PF13240">
    <property type="entry name" value="Zn_Ribbon_1"/>
    <property type="match status" value="1"/>
</dbReference>
<dbReference type="InterPro" id="IPR010315">
    <property type="entry name" value="DUF915_hydro-like"/>
</dbReference>
<evidence type="ECO:0000313" key="4">
    <source>
        <dbReference type="Proteomes" id="UP001596190"/>
    </source>
</evidence>
<feature type="transmembrane region" description="Helical" evidence="1">
    <location>
        <begin position="67"/>
        <end position="85"/>
    </location>
</feature>
<dbReference type="InterPro" id="IPR026870">
    <property type="entry name" value="Zinc_ribbon_dom"/>
</dbReference>
<keyword evidence="1" id="KW-1133">Transmembrane helix</keyword>
<evidence type="ECO:0000256" key="1">
    <source>
        <dbReference type="SAM" id="Phobius"/>
    </source>
</evidence>
<name>A0ABW1T8E1_9LACO</name>
<accession>A0ABW1T8E1</accession>
<keyword evidence="1" id="KW-0472">Membrane</keyword>
<protein>
    <submittedName>
        <fullName evidence="3">Alpha/beta hydrolase</fullName>
    </submittedName>
</protein>
<dbReference type="Proteomes" id="UP001596190">
    <property type="component" value="Unassembled WGS sequence"/>
</dbReference>
<evidence type="ECO:0000313" key="3">
    <source>
        <dbReference type="EMBL" id="MFC6254111.1"/>
    </source>
</evidence>
<evidence type="ECO:0000259" key="2">
    <source>
        <dbReference type="Pfam" id="PF13240"/>
    </source>
</evidence>
<comment type="caution">
    <text evidence="3">The sequence shown here is derived from an EMBL/GenBank/DDBJ whole genome shotgun (WGS) entry which is preliminary data.</text>
</comment>
<keyword evidence="3" id="KW-0378">Hydrolase</keyword>
<dbReference type="RefSeq" id="WP_380958536.1">
    <property type="nucleotide sequence ID" value="NZ_JBHSSA010000047.1"/>
</dbReference>
<dbReference type="GO" id="GO:0016787">
    <property type="term" value="F:hydrolase activity"/>
    <property type="evidence" value="ECO:0007669"/>
    <property type="project" value="UniProtKB-KW"/>
</dbReference>
<reference evidence="4" key="1">
    <citation type="journal article" date="2019" name="Int. J. Syst. Evol. Microbiol.">
        <title>The Global Catalogue of Microorganisms (GCM) 10K type strain sequencing project: providing services to taxonomists for standard genome sequencing and annotation.</title>
        <authorList>
            <consortium name="The Broad Institute Genomics Platform"/>
            <consortium name="The Broad Institute Genome Sequencing Center for Infectious Disease"/>
            <person name="Wu L."/>
            <person name="Ma J."/>
        </authorList>
    </citation>
    <scope>NUCLEOTIDE SEQUENCE [LARGE SCALE GENOMIC DNA]</scope>
    <source>
        <strain evidence="4">CCM 8950</strain>
    </source>
</reference>